<evidence type="ECO:0000256" key="2">
    <source>
        <dbReference type="ARBA" id="ARBA00022475"/>
    </source>
</evidence>
<dbReference type="GO" id="GO:0005886">
    <property type="term" value="C:plasma membrane"/>
    <property type="evidence" value="ECO:0007669"/>
    <property type="project" value="UniProtKB-SubCell"/>
</dbReference>
<dbReference type="PANTHER" id="PTHR47089">
    <property type="entry name" value="ABC TRANSPORTER, PERMEASE PROTEIN"/>
    <property type="match status" value="1"/>
</dbReference>
<accession>A0A830QSJ9</accession>
<geneLocation type="plasmid" evidence="7 8">
    <name>pMM59_01</name>
</geneLocation>
<dbReference type="EMBL" id="AP023421">
    <property type="protein sequence ID" value="BCK86093.1"/>
    <property type="molecule type" value="Genomic_DNA"/>
</dbReference>
<keyword evidence="8" id="KW-1185">Reference proteome</keyword>
<dbReference type="Proteomes" id="UP000679848">
    <property type="component" value="Plasmid pMM59_01"/>
</dbReference>
<feature type="transmembrane region" description="Helical" evidence="6">
    <location>
        <begin position="295"/>
        <end position="320"/>
    </location>
</feature>
<keyword evidence="7" id="KW-0614">Plasmid</keyword>
<protein>
    <submittedName>
        <fullName evidence="7">Sugar ABC transporter permease</fullName>
    </submittedName>
</protein>
<name>A0A830QSJ9_9FIRM</name>
<feature type="transmembrane region" description="Helical" evidence="6">
    <location>
        <begin position="20"/>
        <end position="41"/>
    </location>
</feature>
<evidence type="ECO:0000313" key="8">
    <source>
        <dbReference type="Proteomes" id="UP000679848"/>
    </source>
</evidence>
<keyword evidence="2" id="KW-1003">Cell membrane</keyword>
<dbReference type="InterPro" id="IPR001851">
    <property type="entry name" value="ABC_transp_permease"/>
</dbReference>
<evidence type="ECO:0000256" key="4">
    <source>
        <dbReference type="ARBA" id="ARBA00022989"/>
    </source>
</evidence>
<dbReference type="PANTHER" id="PTHR47089:SF1">
    <property type="entry name" value="GUANOSINE ABC TRANSPORTER PERMEASE PROTEIN NUPP"/>
    <property type="match status" value="1"/>
</dbReference>
<dbReference type="KEGG" id="pfaa:MM59RIKEN_34120"/>
<evidence type="ECO:0000256" key="1">
    <source>
        <dbReference type="ARBA" id="ARBA00004651"/>
    </source>
</evidence>
<proteinExistence type="predicted"/>
<keyword evidence="5 6" id="KW-0472">Membrane</keyword>
<keyword evidence="4 6" id="KW-1133">Transmembrane helix</keyword>
<sequence>MKKPLNKLASILDGNRHSSIFVSLLSILLSLICASIILLILGKNPLAAFQSFLQGAGFWPKAKYGGGSGMLTDLFSFLNVLAPMILAALSFIVGFKAGLFNIGISGQMLAAGFLATSIVGYSDLNAVLAKPLVILIGILAGGALGAFVGFLKYKFNIHEVVSTIMINYIINYLTGFFINTYFADMLTRSMKICGSNARLTWTSVQLAGVKCDIPLGIVLAVAAAFVVKFIFDKTVFGFELRAVGMNPKCARYSGIKVGNRIIASMVISGMLAGLAGVTYYCGYYNTIVPKTLPDLGYDAIAVALLGNSSPIGAIFAGGLISIFQTGSNYMSSSLGVAKEIASLITGILLLFSACGGYFRYLARRRLDRMADEAAQLAETQAGPGKEDEPHVG</sequence>
<feature type="transmembrane region" description="Helical" evidence="6">
    <location>
        <begin position="99"/>
        <end position="120"/>
    </location>
</feature>
<feature type="transmembrane region" description="Helical" evidence="6">
    <location>
        <begin position="340"/>
        <end position="360"/>
    </location>
</feature>
<organism evidence="7 8">
    <name type="scientific">Pusillibacter faecalis</name>
    <dbReference type="NCBI Taxonomy" id="2714358"/>
    <lineage>
        <taxon>Bacteria</taxon>
        <taxon>Bacillati</taxon>
        <taxon>Bacillota</taxon>
        <taxon>Clostridia</taxon>
        <taxon>Eubacteriales</taxon>
        <taxon>Oscillospiraceae</taxon>
        <taxon>Pusillibacter</taxon>
    </lineage>
</organism>
<evidence type="ECO:0000313" key="7">
    <source>
        <dbReference type="EMBL" id="BCK86093.1"/>
    </source>
</evidence>
<feature type="transmembrane region" description="Helical" evidence="6">
    <location>
        <begin position="71"/>
        <end position="93"/>
    </location>
</feature>
<dbReference type="Pfam" id="PF02653">
    <property type="entry name" value="BPD_transp_2"/>
    <property type="match status" value="1"/>
</dbReference>
<reference evidence="7" key="1">
    <citation type="submission" date="2020-09" db="EMBL/GenBank/DDBJ databases">
        <title>New species isolated from human feces.</title>
        <authorList>
            <person name="Kitahara M."/>
            <person name="Shigeno Y."/>
            <person name="Shime M."/>
            <person name="Matsumoto Y."/>
            <person name="Nakamura S."/>
            <person name="Motooka D."/>
            <person name="Fukuoka S."/>
            <person name="Nishikawa H."/>
            <person name="Benno Y."/>
        </authorList>
    </citation>
    <scope>NUCLEOTIDE SEQUENCE</scope>
    <source>
        <strain evidence="7">MM59</strain>
        <plasmid evidence="7">pMM59_01</plasmid>
    </source>
</reference>
<keyword evidence="3 6" id="KW-0812">Transmembrane</keyword>
<dbReference type="CDD" id="cd06580">
    <property type="entry name" value="TM_PBP1_transp_TpRbsC_like"/>
    <property type="match status" value="1"/>
</dbReference>
<dbReference type="GO" id="GO:0022857">
    <property type="term" value="F:transmembrane transporter activity"/>
    <property type="evidence" value="ECO:0007669"/>
    <property type="project" value="InterPro"/>
</dbReference>
<evidence type="ECO:0000256" key="5">
    <source>
        <dbReference type="ARBA" id="ARBA00023136"/>
    </source>
</evidence>
<gene>
    <name evidence="7" type="primary">yngF</name>
    <name evidence="7" type="ORF">MM59RIKEN_34120</name>
</gene>
<evidence type="ECO:0000256" key="3">
    <source>
        <dbReference type="ARBA" id="ARBA00022692"/>
    </source>
</evidence>
<feature type="transmembrane region" description="Helical" evidence="6">
    <location>
        <begin position="261"/>
        <end position="283"/>
    </location>
</feature>
<dbReference type="AlphaFoldDB" id="A0A830QSJ9"/>
<dbReference type="RefSeq" id="WP_187031060.1">
    <property type="nucleotide sequence ID" value="NZ_AP023421.1"/>
</dbReference>
<feature type="transmembrane region" description="Helical" evidence="6">
    <location>
        <begin position="132"/>
        <end position="151"/>
    </location>
</feature>
<comment type="subcellular location">
    <subcellularLocation>
        <location evidence="1">Cell membrane</location>
        <topology evidence="1">Multi-pass membrane protein</topology>
    </subcellularLocation>
</comment>
<evidence type="ECO:0000256" key="6">
    <source>
        <dbReference type="SAM" id="Phobius"/>
    </source>
</evidence>
<feature type="transmembrane region" description="Helical" evidence="6">
    <location>
        <begin position="163"/>
        <end position="182"/>
    </location>
</feature>